<dbReference type="SUPFAM" id="SSF56112">
    <property type="entry name" value="Protein kinase-like (PK-like)"/>
    <property type="match status" value="1"/>
</dbReference>
<dbReference type="InterPro" id="IPR011009">
    <property type="entry name" value="Kinase-like_dom_sf"/>
</dbReference>
<dbReference type="GO" id="GO:0035556">
    <property type="term" value="P:intracellular signal transduction"/>
    <property type="evidence" value="ECO:0007669"/>
    <property type="project" value="TreeGrafter"/>
</dbReference>
<sequence>MSTLGLRIDTEKHHGSRWTSFLGHKPRETAPPQSTTLLLGPAPASLPRTPSPALSSDTSQPINVDVSPLPSPLLGPRLDVETLATTGSKTNAFFSSPWKSLVATPVPPPPITLVPSPSTDPTPSNGLSTSDPVNIPKPAPQLATRNSQTVDFFSSAAKHIPSPPLSVRHLSPPDEKPDSAPALRLHLARLAQTRAVPDQSSTRSFDEVDTGSRSRSSSYSSTNGFIKPAPRDFAYWTPESSNLSRSSSRSSVSGVRRDLGFTLYDVPASSSYSPSTHPSSPLGRIRQIDETPMPMSPMEMLTPRPVDSDPVAPTAIHNPHALVRRETQRNPSEKELQVGMTIGDDAPLVLVRLLGHGAFSSVWLARDIEDRLIPPGPRQRRRKSVSTARRKGDALPGLRPAPHATTRLGVLNELDGEGASLPSPLAENEPRGRELGPPSKVGKLVAVKTLDRKLCDVNDRTRIAFVREVEVLRHISHPSIVAFLHSFTIETHHCLVLEHVSGGELFELINSDENYAKMTTPLIRRMWGELCRAVGWLHGVAVVHRDIKLENIILTVNPFRHTEAIDVALLPQPLVKLTDFGLARFIDLNQPMLTTRCGSESYAAPEIVMGSSYDGRQTDAWACGIVLYALAVRTLPFDPKGTDNGQGSRRRYLVRIAKAEYSFPDDATLATDDLKAMVARLLVRDPIKRAKISEIWEDDFMRGKGAPSPPWRVAARRRVEVGVTEIIGGDKEPTEEHEDEYEEGVLVDGHDIDEIASQELH</sequence>
<dbReference type="PROSITE" id="PS50011">
    <property type="entry name" value="PROTEIN_KINASE_DOM"/>
    <property type="match status" value="1"/>
</dbReference>
<evidence type="ECO:0000313" key="5">
    <source>
        <dbReference type="EMBL" id="CCA66888.1"/>
    </source>
</evidence>
<dbReference type="AlphaFoldDB" id="G4T6H3"/>
<feature type="region of interest" description="Disordered" evidence="3">
    <location>
        <begin position="419"/>
        <end position="438"/>
    </location>
</feature>
<evidence type="ECO:0000313" key="6">
    <source>
        <dbReference type="Proteomes" id="UP000007148"/>
    </source>
</evidence>
<feature type="compositionally biased region" description="Polar residues" evidence="3">
    <location>
        <begin position="121"/>
        <end position="132"/>
    </location>
</feature>
<dbReference type="InParanoid" id="G4T6H3"/>
<keyword evidence="5" id="KW-0418">Kinase</keyword>
<feature type="region of interest" description="Disordered" evidence="3">
    <location>
        <begin position="373"/>
        <end position="403"/>
    </location>
</feature>
<name>G4T6H3_SERID</name>
<evidence type="ECO:0000256" key="3">
    <source>
        <dbReference type="SAM" id="MobiDB-lite"/>
    </source>
</evidence>
<dbReference type="eggNOG" id="KOG0583">
    <property type="taxonomic scope" value="Eukaryota"/>
</dbReference>
<dbReference type="PANTHER" id="PTHR24346:SF110">
    <property type="entry name" value="NON-SPECIFIC SERINE_THREONINE PROTEIN KINASE"/>
    <property type="match status" value="1"/>
</dbReference>
<feature type="compositionally biased region" description="Polar residues" evidence="3">
    <location>
        <begin position="52"/>
        <end position="62"/>
    </location>
</feature>
<dbReference type="PROSITE" id="PS00108">
    <property type="entry name" value="PROTEIN_KINASE_ST"/>
    <property type="match status" value="1"/>
</dbReference>
<feature type="domain" description="Protein kinase" evidence="4">
    <location>
        <begin position="348"/>
        <end position="701"/>
    </location>
</feature>
<gene>
    <name evidence="5" type="ORF">PIIN_00727</name>
</gene>
<evidence type="ECO:0000256" key="2">
    <source>
        <dbReference type="ARBA" id="ARBA00022840"/>
    </source>
</evidence>
<keyword evidence="1" id="KW-0547">Nucleotide-binding</keyword>
<protein>
    <submittedName>
        <fullName evidence="5">Related to SNF1-related protein kinase KIN10</fullName>
    </submittedName>
</protein>
<dbReference type="OrthoDB" id="289250at2759"/>
<dbReference type="GO" id="GO:0004674">
    <property type="term" value="F:protein serine/threonine kinase activity"/>
    <property type="evidence" value="ECO:0007669"/>
    <property type="project" value="TreeGrafter"/>
</dbReference>
<proteinExistence type="predicted"/>
<feature type="region of interest" description="Disordered" evidence="3">
    <location>
        <begin position="192"/>
        <end position="223"/>
    </location>
</feature>
<dbReference type="EMBL" id="CAFZ01000007">
    <property type="protein sequence ID" value="CCA66888.1"/>
    <property type="molecule type" value="Genomic_DNA"/>
</dbReference>
<keyword evidence="2" id="KW-0067">ATP-binding</keyword>
<dbReference type="SMART" id="SM00220">
    <property type="entry name" value="S_TKc"/>
    <property type="match status" value="1"/>
</dbReference>
<keyword evidence="5" id="KW-0808">Transferase</keyword>
<dbReference type="STRING" id="1109443.G4T6H3"/>
<dbReference type="InterPro" id="IPR008271">
    <property type="entry name" value="Ser/Thr_kinase_AS"/>
</dbReference>
<dbReference type="InterPro" id="IPR000719">
    <property type="entry name" value="Prot_kinase_dom"/>
</dbReference>
<dbReference type="GO" id="GO:0005524">
    <property type="term" value="F:ATP binding"/>
    <property type="evidence" value="ECO:0007669"/>
    <property type="project" value="UniProtKB-KW"/>
</dbReference>
<feature type="region of interest" description="Disordered" evidence="3">
    <location>
        <begin position="1"/>
        <end position="62"/>
    </location>
</feature>
<evidence type="ECO:0000256" key="1">
    <source>
        <dbReference type="ARBA" id="ARBA00022741"/>
    </source>
</evidence>
<organism evidence="5 6">
    <name type="scientific">Serendipita indica (strain DSM 11827)</name>
    <name type="common">Root endophyte fungus</name>
    <name type="synonym">Piriformospora indica</name>
    <dbReference type="NCBI Taxonomy" id="1109443"/>
    <lineage>
        <taxon>Eukaryota</taxon>
        <taxon>Fungi</taxon>
        <taxon>Dikarya</taxon>
        <taxon>Basidiomycota</taxon>
        <taxon>Agaricomycotina</taxon>
        <taxon>Agaricomycetes</taxon>
        <taxon>Sebacinales</taxon>
        <taxon>Serendipitaceae</taxon>
        <taxon>Serendipita</taxon>
    </lineage>
</organism>
<dbReference type="HOGENOM" id="CLU_008775_1_0_1"/>
<dbReference type="Proteomes" id="UP000007148">
    <property type="component" value="Unassembled WGS sequence"/>
</dbReference>
<dbReference type="Pfam" id="PF00069">
    <property type="entry name" value="Pkinase"/>
    <property type="match status" value="1"/>
</dbReference>
<dbReference type="OMA" id="RQWLMRI"/>
<keyword evidence="6" id="KW-1185">Reference proteome</keyword>
<accession>G4T6H3</accession>
<dbReference type="PANTHER" id="PTHR24346">
    <property type="entry name" value="MAP/MICROTUBULE AFFINITY-REGULATING KINASE"/>
    <property type="match status" value="1"/>
</dbReference>
<comment type="caution">
    <text evidence="5">The sequence shown here is derived from an EMBL/GenBank/DDBJ whole genome shotgun (WGS) entry which is preliminary data.</text>
</comment>
<evidence type="ECO:0000259" key="4">
    <source>
        <dbReference type="PROSITE" id="PS50011"/>
    </source>
</evidence>
<dbReference type="GO" id="GO:0005737">
    <property type="term" value="C:cytoplasm"/>
    <property type="evidence" value="ECO:0007669"/>
    <property type="project" value="TreeGrafter"/>
</dbReference>
<dbReference type="Gene3D" id="1.10.510.10">
    <property type="entry name" value="Transferase(Phosphotransferase) domain 1"/>
    <property type="match status" value="1"/>
</dbReference>
<feature type="region of interest" description="Disordered" evidence="3">
    <location>
        <begin position="109"/>
        <end position="141"/>
    </location>
</feature>
<reference evidence="5 6" key="1">
    <citation type="journal article" date="2011" name="PLoS Pathog.">
        <title>Endophytic Life Strategies Decoded by Genome and Transcriptome Analyses of the Mutualistic Root Symbiont Piriformospora indica.</title>
        <authorList>
            <person name="Zuccaro A."/>
            <person name="Lahrmann U."/>
            <person name="Guldener U."/>
            <person name="Langen G."/>
            <person name="Pfiffi S."/>
            <person name="Biedenkopf D."/>
            <person name="Wong P."/>
            <person name="Samans B."/>
            <person name="Grimm C."/>
            <person name="Basiewicz M."/>
            <person name="Murat C."/>
            <person name="Martin F."/>
            <person name="Kogel K.H."/>
        </authorList>
    </citation>
    <scope>NUCLEOTIDE SEQUENCE [LARGE SCALE GENOMIC DNA]</scope>
    <source>
        <strain evidence="5 6">DSM 11827</strain>
    </source>
</reference>